<sequence>MRIVDVCAFYAPQGGGVKTYVERKLKAGAKAGHEVIILAPGESGGIVPTDGDGQIVLLPARRFPLDRRYHYFDDETSLHAMLDRLQPDLVEASSPWSSAAMVGRWQSHVPRALIMHADPLSAYAYRWFGPVARRATIDRGFDWYWRHLRRLDSAFDLIVSANDSLSERLRQGGVRGARTIKMGVEPGLFSPTHRNDALRSHLLQCCGLGSDSLLLIGAGRHAPEKRWPQVIHAVTMAGCRQSVGLVLIGDGRDSARVRRAAAHNPHIHLLAPTSNRAELATLLASADALVHGCEAETFCMVAAEARASGIPVIVPDEGGAADQAEPGMGLRYRAGQPASLAAAIGHLAMTDPDLWRRRATDAAAHVGTMDSHFDRLFASYATLDWSARHAA</sequence>
<dbReference type="RefSeq" id="WP_120252392.1">
    <property type="nucleotide sequence ID" value="NZ_BBQY01000009.1"/>
</dbReference>
<protein>
    <submittedName>
        <fullName evidence="3">Alpha-1,6-mannosyltransferase</fullName>
    </submittedName>
</protein>
<name>A0A401J2V0_SPHXE</name>
<comment type="caution">
    <text evidence="3">The sequence shown here is derived from an EMBL/GenBank/DDBJ whole genome shotgun (WGS) entry which is preliminary data.</text>
</comment>
<evidence type="ECO:0000313" key="4">
    <source>
        <dbReference type="Proteomes" id="UP000290975"/>
    </source>
</evidence>
<evidence type="ECO:0000313" key="3">
    <source>
        <dbReference type="EMBL" id="GBH30969.1"/>
    </source>
</evidence>
<dbReference type="PANTHER" id="PTHR45947">
    <property type="entry name" value="SULFOQUINOVOSYL TRANSFERASE SQD2"/>
    <property type="match status" value="1"/>
</dbReference>
<dbReference type="EMBL" id="BBQY01000009">
    <property type="protein sequence ID" value="GBH30969.1"/>
    <property type="molecule type" value="Genomic_DNA"/>
</dbReference>
<reference evidence="3 4" key="1">
    <citation type="submission" date="2014-12" db="EMBL/GenBank/DDBJ databases">
        <title>Whole genome sequencing of Sphingobium xenophagum OW59.</title>
        <authorList>
            <person name="Ohta Y."/>
            <person name="Nishi S."/>
            <person name="Hatada Y."/>
        </authorList>
    </citation>
    <scope>NUCLEOTIDE SEQUENCE [LARGE SCALE GENOMIC DNA]</scope>
    <source>
        <strain evidence="3 4">OW59</strain>
    </source>
</reference>
<evidence type="ECO:0000259" key="2">
    <source>
        <dbReference type="Pfam" id="PF13439"/>
    </source>
</evidence>
<organism evidence="3 4">
    <name type="scientific">Sphingobium xenophagum</name>
    <dbReference type="NCBI Taxonomy" id="121428"/>
    <lineage>
        <taxon>Bacteria</taxon>
        <taxon>Pseudomonadati</taxon>
        <taxon>Pseudomonadota</taxon>
        <taxon>Alphaproteobacteria</taxon>
        <taxon>Sphingomonadales</taxon>
        <taxon>Sphingomonadaceae</taxon>
        <taxon>Sphingobium</taxon>
    </lineage>
</organism>
<evidence type="ECO:0000259" key="1">
    <source>
        <dbReference type="Pfam" id="PF00534"/>
    </source>
</evidence>
<proteinExistence type="predicted"/>
<gene>
    <name evidence="3" type="ORF">MBESOW_P2225</name>
</gene>
<dbReference type="Gene3D" id="3.40.50.2000">
    <property type="entry name" value="Glycogen Phosphorylase B"/>
    <property type="match status" value="2"/>
</dbReference>
<dbReference type="InterPro" id="IPR028098">
    <property type="entry name" value="Glyco_trans_4-like_N"/>
</dbReference>
<keyword evidence="3" id="KW-0808">Transferase</keyword>
<keyword evidence="4" id="KW-1185">Reference proteome</keyword>
<feature type="domain" description="Glycosyl transferase family 1" evidence="1">
    <location>
        <begin position="211"/>
        <end position="346"/>
    </location>
</feature>
<feature type="domain" description="Glycosyltransferase subfamily 4-like N-terminal" evidence="2">
    <location>
        <begin position="15"/>
        <end position="185"/>
    </location>
</feature>
<dbReference type="PANTHER" id="PTHR45947:SF3">
    <property type="entry name" value="SULFOQUINOVOSYL TRANSFERASE SQD2"/>
    <property type="match status" value="1"/>
</dbReference>
<dbReference type="AlphaFoldDB" id="A0A401J2V0"/>
<dbReference type="SUPFAM" id="SSF53756">
    <property type="entry name" value="UDP-Glycosyltransferase/glycogen phosphorylase"/>
    <property type="match status" value="1"/>
</dbReference>
<dbReference type="GO" id="GO:0016757">
    <property type="term" value="F:glycosyltransferase activity"/>
    <property type="evidence" value="ECO:0007669"/>
    <property type="project" value="UniProtKB-KW"/>
</dbReference>
<keyword evidence="3" id="KW-0328">Glycosyltransferase</keyword>
<dbReference type="InterPro" id="IPR050194">
    <property type="entry name" value="Glycosyltransferase_grp1"/>
</dbReference>
<accession>A0A401J2V0</accession>
<dbReference type="Pfam" id="PF00534">
    <property type="entry name" value="Glycos_transf_1"/>
    <property type="match status" value="1"/>
</dbReference>
<dbReference type="Proteomes" id="UP000290975">
    <property type="component" value="Unassembled WGS sequence"/>
</dbReference>
<dbReference type="Pfam" id="PF13439">
    <property type="entry name" value="Glyco_transf_4"/>
    <property type="match status" value="1"/>
</dbReference>
<dbReference type="InterPro" id="IPR001296">
    <property type="entry name" value="Glyco_trans_1"/>
</dbReference>